<dbReference type="SUPFAM" id="SSF51695">
    <property type="entry name" value="PLC-like phosphodiesterases"/>
    <property type="match status" value="1"/>
</dbReference>
<dbReference type="EC" id="3.1.4.46" evidence="2"/>
<keyword evidence="5" id="KW-0378">Hydrolase</keyword>
<comment type="caution">
    <text evidence="8">The sequence shown here is derived from an EMBL/GenBank/DDBJ whole genome shotgun (WGS) entry which is preliminary data.</text>
</comment>
<dbReference type="RefSeq" id="WP_066056667.1">
    <property type="nucleotide sequence ID" value="NZ_JBHUNF010000002.1"/>
</dbReference>
<feature type="domain" description="GP-PDE" evidence="7">
    <location>
        <begin position="6"/>
        <end position="309"/>
    </location>
</feature>
<comment type="catalytic activity">
    <reaction evidence="6">
        <text>a sn-glycero-3-phosphodiester + H2O = an alcohol + sn-glycerol 3-phosphate + H(+)</text>
        <dbReference type="Rhea" id="RHEA:12969"/>
        <dbReference type="ChEBI" id="CHEBI:15377"/>
        <dbReference type="ChEBI" id="CHEBI:15378"/>
        <dbReference type="ChEBI" id="CHEBI:30879"/>
        <dbReference type="ChEBI" id="CHEBI:57597"/>
        <dbReference type="ChEBI" id="CHEBI:83408"/>
        <dbReference type="EC" id="3.1.4.46"/>
    </reaction>
</comment>
<evidence type="ECO:0000313" key="9">
    <source>
        <dbReference type="Proteomes" id="UP001597453"/>
    </source>
</evidence>
<evidence type="ECO:0000313" key="8">
    <source>
        <dbReference type="EMBL" id="MFD2674432.1"/>
    </source>
</evidence>
<dbReference type="PANTHER" id="PTHR43620:SF7">
    <property type="entry name" value="GLYCEROPHOSPHODIESTER PHOSPHODIESTERASE GDPD5-RELATED"/>
    <property type="match status" value="1"/>
</dbReference>
<evidence type="ECO:0000256" key="6">
    <source>
        <dbReference type="ARBA" id="ARBA00047512"/>
    </source>
</evidence>
<reference evidence="9" key="1">
    <citation type="journal article" date="2019" name="Int. J. Syst. Evol. Microbiol.">
        <title>The Global Catalogue of Microorganisms (GCM) 10K type strain sequencing project: providing services to taxonomists for standard genome sequencing and annotation.</title>
        <authorList>
            <consortium name="The Broad Institute Genomics Platform"/>
            <consortium name="The Broad Institute Genome Sequencing Center for Infectious Disease"/>
            <person name="Wu L."/>
            <person name="Ma J."/>
        </authorList>
    </citation>
    <scope>NUCLEOTIDE SEQUENCE [LARGE SCALE GENOMIC DNA]</scope>
    <source>
        <strain evidence="9">TISTR 1511</strain>
    </source>
</reference>
<organism evidence="8 9">
    <name type="scientific">Gulosibacter bifidus</name>
    <dbReference type="NCBI Taxonomy" id="272239"/>
    <lineage>
        <taxon>Bacteria</taxon>
        <taxon>Bacillati</taxon>
        <taxon>Actinomycetota</taxon>
        <taxon>Actinomycetes</taxon>
        <taxon>Micrococcales</taxon>
        <taxon>Microbacteriaceae</taxon>
        <taxon>Gulosibacter</taxon>
    </lineage>
</organism>
<keyword evidence="3" id="KW-0732">Signal</keyword>
<dbReference type="Gene3D" id="3.20.20.190">
    <property type="entry name" value="Phosphatidylinositol (PI) phosphodiesterase"/>
    <property type="match status" value="1"/>
</dbReference>
<name>A0ABW5RH80_9MICO</name>
<dbReference type="PANTHER" id="PTHR43620">
    <property type="entry name" value="GLYCEROPHOSPHORYL DIESTER PHOSPHODIESTERASE"/>
    <property type="match status" value="1"/>
</dbReference>
<keyword evidence="4" id="KW-0319">Glycerol metabolism</keyword>
<evidence type="ECO:0000256" key="4">
    <source>
        <dbReference type="ARBA" id="ARBA00022798"/>
    </source>
</evidence>
<evidence type="ECO:0000256" key="5">
    <source>
        <dbReference type="ARBA" id="ARBA00022801"/>
    </source>
</evidence>
<dbReference type="Proteomes" id="UP001597453">
    <property type="component" value="Unassembled WGS sequence"/>
</dbReference>
<protein>
    <recommendedName>
        <fullName evidence="2">glycerophosphodiester phosphodiesterase</fullName>
        <ecNumber evidence="2">3.1.4.46</ecNumber>
    </recommendedName>
</protein>
<evidence type="ECO:0000256" key="2">
    <source>
        <dbReference type="ARBA" id="ARBA00012247"/>
    </source>
</evidence>
<sequence>MASDIPCIIGHRGAPSHLPEHTAESYRLAIAHGADLVEPDVVPTRDGVLLVRHESHLDESTDVAAHPEFAERRRTATDRLPGWHSDDFTWAELQTLRAVERLPQLRPQSHAHSGEEGLLRLRELVALVDAAGAARGRHCGLVIELKSDAMMCAAGFDYVEMLGRELADCWDAPALRGVRFESFEAPLLDRLQAASWWPRLLDAKRIVLVEDADLVRPCEEGPSRCTDAGLDDAAARFDGVSVRTTLLDADLVSRAHARGLEVLTYTLRGEDTFLPPEFAGRAADYWQSLAATGVDAVFADDPRAVRAALSCPVATAS</sequence>
<evidence type="ECO:0000259" key="7">
    <source>
        <dbReference type="PROSITE" id="PS51704"/>
    </source>
</evidence>
<accession>A0ABW5RH80</accession>
<dbReference type="EMBL" id="JBHUNF010000002">
    <property type="protein sequence ID" value="MFD2674432.1"/>
    <property type="molecule type" value="Genomic_DNA"/>
</dbReference>
<dbReference type="Pfam" id="PF03009">
    <property type="entry name" value="GDPD"/>
    <property type="match status" value="1"/>
</dbReference>
<dbReference type="PROSITE" id="PS51704">
    <property type="entry name" value="GP_PDE"/>
    <property type="match status" value="1"/>
</dbReference>
<evidence type="ECO:0000256" key="1">
    <source>
        <dbReference type="ARBA" id="ARBA00007277"/>
    </source>
</evidence>
<keyword evidence="9" id="KW-1185">Reference proteome</keyword>
<gene>
    <name evidence="8" type="ORF">ACFSUQ_03855</name>
</gene>
<evidence type="ECO:0000256" key="3">
    <source>
        <dbReference type="ARBA" id="ARBA00022729"/>
    </source>
</evidence>
<dbReference type="InterPro" id="IPR017946">
    <property type="entry name" value="PLC-like_Pdiesterase_TIM-brl"/>
</dbReference>
<comment type="similarity">
    <text evidence="1">Belongs to the glycerophosphoryl diester phosphodiesterase family.</text>
</comment>
<proteinExistence type="inferred from homology"/>
<dbReference type="InterPro" id="IPR030395">
    <property type="entry name" value="GP_PDE_dom"/>
</dbReference>